<dbReference type="PROSITE" id="PS51898">
    <property type="entry name" value="TYR_RECOMBINASE"/>
    <property type="match status" value="1"/>
</dbReference>
<dbReference type="PANTHER" id="PTHR30349:SF41">
    <property type="entry name" value="INTEGRASE_RECOMBINASE PROTEIN MJ0367-RELATED"/>
    <property type="match status" value="1"/>
</dbReference>
<dbReference type="PANTHER" id="PTHR30349">
    <property type="entry name" value="PHAGE INTEGRASE-RELATED"/>
    <property type="match status" value="1"/>
</dbReference>
<evidence type="ECO:0000313" key="8">
    <source>
        <dbReference type="EMBL" id="QEK39012.1"/>
    </source>
</evidence>
<feature type="domain" description="Tyr recombinase" evidence="6">
    <location>
        <begin position="163"/>
        <end position="342"/>
    </location>
</feature>
<evidence type="ECO:0000256" key="1">
    <source>
        <dbReference type="ARBA" id="ARBA00008857"/>
    </source>
</evidence>
<dbReference type="Pfam" id="PF00589">
    <property type="entry name" value="Phage_integrase"/>
    <property type="match status" value="1"/>
</dbReference>
<feature type="domain" description="Core-binding (CB)" evidence="7">
    <location>
        <begin position="25"/>
        <end position="148"/>
    </location>
</feature>
<proteinExistence type="inferred from homology"/>
<dbReference type="GO" id="GO:0003677">
    <property type="term" value="F:DNA binding"/>
    <property type="evidence" value="ECO:0007669"/>
    <property type="project" value="UniProtKB-UniRule"/>
</dbReference>
<dbReference type="GO" id="GO:0006310">
    <property type="term" value="P:DNA recombination"/>
    <property type="evidence" value="ECO:0007669"/>
    <property type="project" value="UniProtKB-KW"/>
</dbReference>
<dbReference type="SUPFAM" id="SSF56349">
    <property type="entry name" value="DNA breaking-rejoining enzymes"/>
    <property type="match status" value="1"/>
</dbReference>
<evidence type="ECO:0000256" key="2">
    <source>
        <dbReference type="ARBA" id="ARBA00022908"/>
    </source>
</evidence>
<dbReference type="OrthoDB" id="9801717at2"/>
<protein>
    <submittedName>
        <fullName evidence="8">Tyrosine-type recombinase/integrase</fullName>
    </submittedName>
</protein>
<keyword evidence="2" id="KW-0229">DNA integration</keyword>
<dbReference type="EMBL" id="CP043314">
    <property type="protein sequence ID" value="QEK39012.1"/>
    <property type="molecule type" value="Genomic_DNA"/>
</dbReference>
<gene>
    <name evidence="8" type="ORF">FZC36_01000</name>
</gene>
<organism evidence="8 9">
    <name type="scientific">Candidatus Nesciobacter abundans</name>
    <dbReference type="NCBI Taxonomy" id="2601668"/>
    <lineage>
        <taxon>Bacteria</taxon>
        <taxon>Pseudomonadati</taxon>
        <taxon>Pseudomonadota</taxon>
        <taxon>Alphaproteobacteria</taxon>
        <taxon>Holosporales</taxon>
        <taxon>Holosporaceae</taxon>
        <taxon>Candidatus Nesciobacter</taxon>
    </lineage>
</organism>
<dbReference type="Proteomes" id="UP000324924">
    <property type="component" value="Chromosome"/>
</dbReference>
<evidence type="ECO:0000259" key="6">
    <source>
        <dbReference type="PROSITE" id="PS51898"/>
    </source>
</evidence>
<keyword evidence="4" id="KW-0233">DNA recombination</keyword>
<dbReference type="KEGG" id="nabu:FZC36_01000"/>
<evidence type="ECO:0000259" key="7">
    <source>
        <dbReference type="PROSITE" id="PS51900"/>
    </source>
</evidence>
<dbReference type="GO" id="GO:0015074">
    <property type="term" value="P:DNA integration"/>
    <property type="evidence" value="ECO:0007669"/>
    <property type="project" value="UniProtKB-KW"/>
</dbReference>
<dbReference type="InterPro" id="IPR011010">
    <property type="entry name" value="DNA_brk_join_enz"/>
</dbReference>
<sequence>MKRSNLDVIYNILEKQQYSELLKNKFKDFLFSLFYKECKTYNTVESYFFDIKLSLDYFISQKITLNNKDNTNNKSGKSFQIEKCLSKEIDSADSTCESSYEFCLSDVEKLTSWDFRSFYLYRKNKTNIKSVSQRRLISAWKSFFDFLGLKNILYGLKIKTDKTYPKPVELRNIEKLFEVKEGDWVSFRNRALWSLMYCSGMRISEVIALDIKHWTECKDSMRIVGKGNVERDVPILQFTKDFIDEYLNLHPYRKTQDSPLFFGKSGKRLNPQTAAHTIRRFRISNGISDNLTPHSLRHSFASHVLNNRCSLKDLQNVLGHKNLQTTSQYVEIQDKNLEESFMKIMDEDEDSI</sequence>
<dbReference type="Gene3D" id="1.10.443.10">
    <property type="entry name" value="Intergrase catalytic core"/>
    <property type="match status" value="1"/>
</dbReference>
<keyword evidence="9" id="KW-1185">Reference proteome</keyword>
<dbReference type="AlphaFoldDB" id="A0A5C0UI08"/>
<evidence type="ECO:0000313" key="9">
    <source>
        <dbReference type="Proteomes" id="UP000324924"/>
    </source>
</evidence>
<dbReference type="InterPro" id="IPR044068">
    <property type="entry name" value="CB"/>
</dbReference>
<keyword evidence="3 5" id="KW-0238">DNA-binding</keyword>
<evidence type="ECO:0000256" key="3">
    <source>
        <dbReference type="ARBA" id="ARBA00023125"/>
    </source>
</evidence>
<evidence type="ECO:0000256" key="4">
    <source>
        <dbReference type="ARBA" id="ARBA00023172"/>
    </source>
</evidence>
<dbReference type="InterPro" id="IPR002104">
    <property type="entry name" value="Integrase_catalytic"/>
</dbReference>
<dbReference type="PROSITE" id="PS51900">
    <property type="entry name" value="CB"/>
    <property type="match status" value="1"/>
</dbReference>
<name>A0A5C0UI08_9PROT</name>
<reference evidence="8 9" key="1">
    <citation type="submission" date="2019-08" db="EMBL/GenBank/DDBJ databases">
        <title>Highly reduced genomes of protist endosymbionts show evolutionary convergence.</title>
        <authorList>
            <person name="George E."/>
            <person name="Husnik F."/>
            <person name="Tashyreva D."/>
            <person name="Prokopchuk G."/>
            <person name="Horak A."/>
            <person name="Kwong W.K."/>
            <person name="Lukes J."/>
            <person name="Keeling P.J."/>
        </authorList>
    </citation>
    <scope>NUCLEOTIDE SEQUENCE [LARGE SCALE GENOMIC DNA]</scope>
    <source>
        <strain evidence="8">1604HC</strain>
    </source>
</reference>
<evidence type="ECO:0000256" key="5">
    <source>
        <dbReference type="PROSITE-ProRule" id="PRU01248"/>
    </source>
</evidence>
<dbReference type="InterPro" id="IPR013762">
    <property type="entry name" value="Integrase-like_cat_sf"/>
</dbReference>
<comment type="similarity">
    <text evidence="1">Belongs to the 'phage' integrase family.</text>
</comment>
<dbReference type="InterPro" id="IPR050090">
    <property type="entry name" value="Tyrosine_recombinase_XerCD"/>
</dbReference>
<dbReference type="RefSeq" id="WP_148972135.1">
    <property type="nucleotide sequence ID" value="NZ_CP043314.1"/>
</dbReference>
<accession>A0A5C0UI08</accession>